<dbReference type="EMBL" id="CP159253">
    <property type="protein sequence ID" value="XCG49765.1"/>
    <property type="molecule type" value="Genomic_DNA"/>
</dbReference>
<dbReference type="InterPro" id="IPR052529">
    <property type="entry name" value="Bact_Transport_Assoc"/>
</dbReference>
<evidence type="ECO:0000259" key="3">
    <source>
        <dbReference type="Pfam" id="PF07786"/>
    </source>
</evidence>
<dbReference type="Pfam" id="PF04235">
    <property type="entry name" value="DUF418"/>
    <property type="match status" value="1"/>
</dbReference>
<organism evidence="4">
    <name type="scientific">Mesorhizobium sp. WSM2240</name>
    <dbReference type="NCBI Taxonomy" id="3228851"/>
    <lineage>
        <taxon>Bacteria</taxon>
        <taxon>Pseudomonadati</taxon>
        <taxon>Pseudomonadota</taxon>
        <taxon>Alphaproteobacteria</taxon>
        <taxon>Hyphomicrobiales</taxon>
        <taxon>Phyllobacteriaceae</taxon>
        <taxon>Mesorhizobium</taxon>
    </lineage>
</organism>
<feature type="transmembrane region" description="Helical" evidence="1">
    <location>
        <begin position="116"/>
        <end position="132"/>
    </location>
</feature>
<dbReference type="Pfam" id="PF07786">
    <property type="entry name" value="HGSNAT_cat"/>
    <property type="match status" value="1"/>
</dbReference>
<dbReference type="InterPro" id="IPR012429">
    <property type="entry name" value="HGSNAT_cat"/>
</dbReference>
<feature type="transmembrane region" description="Helical" evidence="1">
    <location>
        <begin position="89"/>
        <end position="110"/>
    </location>
</feature>
<feature type="transmembrane region" description="Helical" evidence="1">
    <location>
        <begin position="289"/>
        <end position="317"/>
    </location>
</feature>
<keyword evidence="1" id="KW-0472">Membrane</keyword>
<gene>
    <name evidence="4" type="ORF">ABVK50_04190</name>
</gene>
<feature type="transmembrane region" description="Helical" evidence="1">
    <location>
        <begin position="204"/>
        <end position="225"/>
    </location>
</feature>
<keyword evidence="1" id="KW-1133">Transmembrane helix</keyword>
<dbReference type="PANTHER" id="PTHR30590:SF3">
    <property type="entry name" value="HYPOTHETICAL MEMBRANE SPANNING PROTEIN"/>
    <property type="match status" value="1"/>
</dbReference>
<feature type="transmembrane region" description="Helical" evidence="1">
    <location>
        <begin position="329"/>
        <end position="349"/>
    </location>
</feature>
<name>A0AAU8CSI3_9HYPH</name>
<dbReference type="PANTHER" id="PTHR30590">
    <property type="entry name" value="INNER MEMBRANE PROTEIN"/>
    <property type="match status" value="1"/>
</dbReference>
<evidence type="ECO:0000259" key="2">
    <source>
        <dbReference type="Pfam" id="PF04235"/>
    </source>
</evidence>
<feature type="domain" description="DUF418" evidence="2">
    <location>
        <begin position="250"/>
        <end position="358"/>
    </location>
</feature>
<dbReference type="InterPro" id="IPR007349">
    <property type="entry name" value="DUF418"/>
</dbReference>
<feature type="transmembrane region" description="Helical" evidence="1">
    <location>
        <begin position="177"/>
        <end position="197"/>
    </location>
</feature>
<sequence>MAKNAPIAVASDGLAVDRLVGIDLARGVAVFGMYAAHVGPVPGEGGLVGNLMELASGRSSALFAVLAGFSIILITGRKAPKSGVAGRQAIARVAIRALIFLGLGSILTYLGAPVAVILQYYAICFLLVLPLYRLNAQQLGLLAAATALVLPQVRFLLLSMFGYDVSPVFKLMVSGTYPAMTWVPFVIAGMAIARLGLATQASHWRLGLAGGALAVLGYGGSWLALLPLPTALQESALWSSDLGPSSLSLLVAAPHSETTFSILGNTGCAMIVLAACLLAMDALPHLRKLVWPIIAVGSMPLTAYVLHIVGIALLMHIGGIDMREGRSMSMLFGFIVVVSTFAVLWLRVFQRGPMEALMGRISDLASRIP</sequence>
<feature type="domain" description="Heparan-alpha-glucosaminide N-acetyltransferase catalytic" evidence="3">
    <location>
        <begin position="18"/>
        <end position="205"/>
    </location>
</feature>
<dbReference type="AlphaFoldDB" id="A0AAU8CSI3"/>
<feature type="transmembrane region" description="Helical" evidence="1">
    <location>
        <begin position="139"/>
        <end position="157"/>
    </location>
</feature>
<proteinExistence type="predicted"/>
<accession>A0AAU8CSI3</accession>
<keyword evidence="1" id="KW-0812">Transmembrane</keyword>
<protein>
    <submittedName>
        <fullName evidence="4">DUF418 domain-containing protein</fullName>
    </submittedName>
</protein>
<feature type="transmembrane region" description="Helical" evidence="1">
    <location>
        <begin position="60"/>
        <end position="77"/>
    </location>
</feature>
<feature type="transmembrane region" description="Helical" evidence="1">
    <location>
        <begin position="260"/>
        <end position="280"/>
    </location>
</feature>
<dbReference type="RefSeq" id="WP_353642705.1">
    <property type="nucleotide sequence ID" value="NZ_CP159253.1"/>
</dbReference>
<evidence type="ECO:0000256" key="1">
    <source>
        <dbReference type="SAM" id="Phobius"/>
    </source>
</evidence>
<evidence type="ECO:0000313" key="4">
    <source>
        <dbReference type="EMBL" id="XCG49765.1"/>
    </source>
</evidence>
<reference evidence="4" key="1">
    <citation type="submission" date="2024-06" db="EMBL/GenBank/DDBJ databases">
        <title>Mesorhizobium karijinii sp. nov., a symbiont of the iconic Swainsona formosa from arid Australia.</title>
        <authorList>
            <person name="Hill Y.J."/>
            <person name="Watkin E.L.J."/>
            <person name="O'Hara G.W."/>
            <person name="Terpolilli J."/>
            <person name="Tye M.L."/>
            <person name="Kohlmeier M.G."/>
        </authorList>
    </citation>
    <scope>NUCLEOTIDE SEQUENCE</scope>
    <source>
        <strain evidence="4">WSM2240</strain>
    </source>
</reference>